<evidence type="ECO:0000313" key="2">
    <source>
        <dbReference type="EMBL" id="MFC3109480.1"/>
    </source>
</evidence>
<dbReference type="InterPro" id="IPR031339">
    <property type="entry name" value="DUF4942"/>
</dbReference>
<dbReference type="EMBL" id="JBHRTP010000052">
    <property type="protein sequence ID" value="MFC3109480.1"/>
    <property type="molecule type" value="Genomic_DNA"/>
</dbReference>
<evidence type="ECO:0000313" key="3">
    <source>
        <dbReference type="Proteomes" id="UP001595530"/>
    </source>
</evidence>
<feature type="domain" description="DUF4942" evidence="1">
    <location>
        <begin position="9"/>
        <end position="188"/>
    </location>
</feature>
<name>A0ABV7F6C0_9BURK</name>
<dbReference type="Gene3D" id="3.40.50.150">
    <property type="entry name" value="Vaccinia Virus protein VP39"/>
    <property type="match status" value="1"/>
</dbReference>
<accession>A0ABV7F6C0</accession>
<comment type="caution">
    <text evidence="2">The sequence shown here is derived from an EMBL/GenBank/DDBJ whole genome shotgun (WGS) entry which is preliminary data.</text>
</comment>
<organism evidence="2 3">
    <name type="scientific">Undibacterium arcticum</name>
    <dbReference type="NCBI Taxonomy" id="1762892"/>
    <lineage>
        <taxon>Bacteria</taxon>
        <taxon>Pseudomonadati</taxon>
        <taxon>Pseudomonadota</taxon>
        <taxon>Betaproteobacteria</taxon>
        <taxon>Burkholderiales</taxon>
        <taxon>Oxalobacteraceae</taxon>
        <taxon>Undibacterium</taxon>
    </lineage>
</organism>
<sequence length="444" mass="49875">MFEQEPAIKALDAVFWSKTISMTNILEVMPAKDRNEWNEQLRTHSTPEYEPATVRETMTALLSQREKFFAQKVDGIFRALSGSHVTNQPQGFSKRMIISRAISCYGTTNHDVTNYIHDLRCVIAKFMGRDEPLSNLTYKEIDRMNHRTKFGVWHSFDGGAFRVKLFKVGTAHMEVHPDMAWRLNQVLAWLHPMAIPPASRAKPAKPRKDYPLQQNLLSFKVIHELQKGRFNRDTKSLSFFLDGLKIDQETSLVLQYLGGVPGGAFDWKFDYEVSDALNEITRTGTVPEAKSHQFYPTKEKLAALAVDLAEIGDTDQVVEPSAGLGALAAFLPPDRTTCIEISPLHCKVLEGKGFATICADFLSWAPAQKVDRICMNPPYGDGRGREHVKHAVSILRESGRLVAILPAGLRNKTLVEGWSHTWSEVYSDEFDGTGVSVALLTLKK</sequence>
<proteinExistence type="predicted"/>
<dbReference type="RefSeq" id="WP_390329296.1">
    <property type="nucleotide sequence ID" value="NZ_JBHRTP010000052.1"/>
</dbReference>
<gene>
    <name evidence="2" type="ORF">ACFOFO_16180</name>
</gene>
<dbReference type="SUPFAM" id="SSF53335">
    <property type="entry name" value="S-adenosyl-L-methionine-dependent methyltransferases"/>
    <property type="match status" value="1"/>
</dbReference>
<dbReference type="PRINTS" id="PR00507">
    <property type="entry name" value="N12N6MTFRASE"/>
</dbReference>
<dbReference type="Proteomes" id="UP001595530">
    <property type="component" value="Unassembled WGS sequence"/>
</dbReference>
<keyword evidence="3" id="KW-1185">Reference proteome</keyword>
<evidence type="ECO:0000259" key="1">
    <source>
        <dbReference type="Pfam" id="PF13708"/>
    </source>
</evidence>
<reference evidence="3" key="1">
    <citation type="journal article" date="2019" name="Int. J. Syst. Evol. Microbiol.">
        <title>The Global Catalogue of Microorganisms (GCM) 10K type strain sequencing project: providing services to taxonomists for standard genome sequencing and annotation.</title>
        <authorList>
            <consortium name="The Broad Institute Genomics Platform"/>
            <consortium name="The Broad Institute Genome Sequencing Center for Infectious Disease"/>
            <person name="Wu L."/>
            <person name="Ma J."/>
        </authorList>
    </citation>
    <scope>NUCLEOTIDE SEQUENCE [LARGE SCALE GENOMIC DNA]</scope>
    <source>
        <strain evidence="3">KCTC 42986</strain>
    </source>
</reference>
<dbReference type="InterPro" id="IPR029063">
    <property type="entry name" value="SAM-dependent_MTases_sf"/>
</dbReference>
<dbReference type="Pfam" id="PF13708">
    <property type="entry name" value="DUF4942"/>
    <property type="match status" value="1"/>
</dbReference>
<protein>
    <submittedName>
        <fullName evidence="2">DUF4942 domain-containing protein</fullName>
    </submittedName>
</protein>
<dbReference type="CDD" id="cd02440">
    <property type="entry name" value="AdoMet_MTases"/>
    <property type="match status" value="1"/>
</dbReference>